<evidence type="ECO:0000313" key="3">
    <source>
        <dbReference type="Proteomes" id="UP000230233"/>
    </source>
</evidence>
<gene>
    <name evidence="2" type="primary">Cni-F52D2.7</name>
    <name evidence="2" type="synonym">Cnig_chr_X.g22347</name>
    <name evidence="2" type="ORF">B9Z55_022347</name>
</gene>
<feature type="compositionally biased region" description="Basic and acidic residues" evidence="1">
    <location>
        <begin position="415"/>
        <end position="440"/>
    </location>
</feature>
<reference evidence="3" key="1">
    <citation type="submission" date="2017-10" db="EMBL/GenBank/DDBJ databases">
        <title>Rapid genome shrinkage in a self-fertile nematode reveals novel sperm competition proteins.</title>
        <authorList>
            <person name="Yin D."/>
            <person name="Schwarz E.M."/>
            <person name="Thomas C.G."/>
            <person name="Felde R.L."/>
            <person name="Korf I.F."/>
            <person name="Cutter A.D."/>
            <person name="Schartner C.M."/>
            <person name="Ralston E.J."/>
            <person name="Meyer B.J."/>
            <person name="Haag E.S."/>
        </authorList>
    </citation>
    <scope>NUCLEOTIDE SEQUENCE [LARGE SCALE GENOMIC DNA]</scope>
    <source>
        <strain evidence="3">JU1422</strain>
    </source>
</reference>
<evidence type="ECO:0000256" key="1">
    <source>
        <dbReference type="SAM" id="MobiDB-lite"/>
    </source>
</evidence>
<feature type="region of interest" description="Disordered" evidence="1">
    <location>
        <begin position="266"/>
        <end position="363"/>
    </location>
</feature>
<feature type="region of interest" description="Disordered" evidence="1">
    <location>
        <begin position="461"/>
        <end position="494"/>
    </location>
</feature>
<sequence length="578" mass="67405">MVLYSEHQLAYSSKPCINIPEDTDTITRRVTFEALQVFCGEMEMNWGPYIELRAEKSNIDGKTQLNWEIWAGPSYGDVKMILCVPAHFFWRLIRSKDEELKIYPLLFTFQLAHEGHKHLQENYSEIYTSVKKHHESRNKEYPELIFVVLDPSVSRWYENGEEAHNMWYSTTVEKFHEEFDEHWFKHMQTHMDRFPDPRMAHAPMEEFAAEDLMHLTKRFGLRNYDTGEGYVRTVTNRKFLPRKEAKAKKMHHMTAKAKKAVKVETEKPLVDMEERIEDSEGTSKQAEGNIEKKMEQDETMDDNVFKIPTTPINEPGPSDKFMETVEEQEKSSDATDQEPLGSQDNLDEKEIDDDGKDVSPDGLIVYPENLNDFFRHMRAKKNQKNRLLKELEDRVVKERPSKKKKMDNVAAEDNLLPKDDEAGAKDTTDAKRSTLTEKDPFDQFAVPHHWNMLASLPYDSSCQPSTLGPQPSTSGSQPSTSGPQPDYNGRPKRQRQGSFCTLEMFNSSERVNLLQNQLQKYSSLIIMLDFEKNKPHEKSECVHSRIHWFFGEFKVVSFSEPAQVYKPDKIKFRPTKRR</sequence>
<name>A0A2G5SK86_9PELO</name>
<proteinExistence type="predicted"/>
<protein>
    <submittedName>
        <fullName evidence="2">Uncharacterized protein</fullName>
    </submittedName>
</protein>
<evidence type="ECO:0000313" key="2">
    <source>
        <dbReference type="EMBL" id="PIC15323.1"/>
    </source>
</evidence>
<comment type="caution">
    <text evidence="2">The sequence shown here is derived from an EMBL/GenBank/DDBJ whole genome shotgun (WGS) entry which is preliminary data.</text>
</comment>
<dbReference type="EMBL" id="PDUG01000006">
    <property type="protein sequence ID" value="PIC15323.1"/>
    <property type="molecule type" value="Genomic_DNA"/>
</dbReference>
<accession>A0A2G5SK86</accession>
<feature type="region of interest" description="Disordered" evidence="1">
    <location>
        <begin position="391"/>
        <end position="440"/>
    </location>
</feature>
<dbReference type="AlphaFoldDB" id="A0A2G5SK86"/>
<feature type="compositionally biased region" description="Low complexity" evidence="1">
    <location>
        <begin position="468"/>
        <end position="485"/>
    </location>
</feature>
<dbReference type="OrthoDB" id="5882084at2759"/>
<feature type="compositionally biased region" description="Basic and acidic residues" evidence="1">
    <location>
        <begin position="320"/>
        <end position="333"/>
    </location>
</feature>
<dbReference type="Proteomes" id="UP000230233">
    <property type="component" value="Chromosome X"/>
</dbReference>
<organism evidence="2 3">
    <name type="scientific">Caenorhabditis nigoni</name>
    <dbReference type="NCBI Taxonomy" id="1611254"/>
    <lineage>
        <taxon>Eukaryota</taxon>
        <taxon>Metazoa</taxon>
        <taxon>Ecdysozoa</taxon>
        <taxon>Nematoda</taxon>
        <taxon>Chromadorea</taxon>
        <taxon>Rhabditida</taxon>
        <taxon>Rhabditina</taxon>
        <taxon>Rhabditomorpha</taxon>
        <taxon>Rhabditoidea</taxon>
        <taxon>Rhabditidae</taxon>
        <taxon>Peloderinae</taxon>
        <taxon>Caenorhabditis</taxon>
    </lineage>
</organism>
<feature type="compositionally biased region" description="Acidic residues" evidence="1">
    <location>
        <begin position="345"/>
        <end position="355"/>
    </location>
</feature>
<keyword evidence="3" id="KW-1185">Reference proteome</keyword>